<gene>
    <name evidence="1" type="ORF">ABUW_1405</name>
</gene>
<dbReference type="EMBL" id="CP008706">
    <property type="protein sequence ID" value="AKA31149.1"/>
    <property type="molecule type" value="Genomic_DNA"/>
</dbReference>
<reference evidence="1 2" key="1">
    <citation type="journal article" date="2015" name="J. Bacteriol.">
        <title>Resources for Genetic and Genomic Analysis of Emerging Pathogen Acinetobacter baumannii.</title>
        <authorList>
            <person name="Gallagher L.A."/>
            <person name="Ramage E."/>
            <person name="Weiss E.J."/>
            <person name="Radey M."/>
            <person name="Hayden H.S."/>
            <person name="Held K.G."/>
            <person name="Huse H.K."/>
            <person name="Zurawski D.V."/>
            <person name="Brittnacher M.J."/>
            <person name="Manoil C."/>
        </authorList>
    </citation>
    <scope>NUCLEOTIDE SEQUENCE [LARGE SCALE GENOMIC DNA]</scope>
    <source>
        <strain evidence="1 2">AB5075-UW</strain>
    </source>
</reference>
<organism evidence="1 2">
    <name type="scientific">Acinetobacter baumannii</name>
    <dbReference type="NCBI Taxonomy" id="470"/>
    <lineage>
        <taxon>Bacteria</taxon>
        <taxon>Pseudomonadati</taxon>
        <taxon>Pseudomonadota</taxon>
        <taxon>Gammaproteobacteria</taxon>
        <taxon>Moraxellales</taxon>
        <taxon>Moraxellaceae</taxon>
        <taxon>Acinetobacter</taxon>
        <taxon>Acinetobacter calcoaceticus/baumannii complex</taxon>
    </lineage>
</organism>
<reference evidence="2" key="2">
    <citation type="submission" date="2015-03" db="EMBL/GenBank/DDBJ databases">
        <authorList>
            <person name="Gallagher L.A."/>
            <person name="Hayden H.S."/>
            <person name="Weiss E.J."/>
            <person name="Hager K.R."/>
            <person name="Ramage E."/>
            <person name="Radey M.R."/>
            <person name="Bydalek R."/>
            <person name="Manoil C."/>
            <person name="Miller S.I."/>
            <person name="Brittnacher M.J."/>
        </authorList>
    </citation>
    <scope>NUCLEOTIDE SEQUENCE [LARGE SCALE GENOMIC DNA]</scope>
    <source>
        <strain evidence="2">AB5075-UW</strain>
    </source>
</reference>
<sequence length="49" mass="5725">MAEEIKQVQEWELKPDSEYWADPFDQKEQYIESLRAEGKPVPFALRGAA</sequence>
<accession>A0A0D5YGS3</accession>
<dbReference type="AlphaFoldDB" id="A0A0D5YGS3"/>
<proteinExistence type="predicted"/>
<dbReference type="PATRIC" id="fig|470.1345.peg.1364"/>
<evidence type="ECO:0000313" key="2">
    <source>
        <dbReference type="Proteomes" id="UP000032746"/>
    </source>
</evidence>
<name>A0A0D5YGS3_ACIBA</name>
<evidence type="ECO:0000313" key="1">
    <source>
        <dbReference type="EMBL" id="AKA31149.1"/>
    </source>
</evidence>
<protein>
    <submittedName>
        <fullName evidence="1">Uncharacterized protein</fullName>
    </submittedName>
</protein>
<dbReference type="Proteomes" id="UP000032746">
    <property type="component" value="Chromosome"/>
</dbReference>